<dbReference type="InterPro" id="IPR011659">
    <property type="entry name" value="WD40"/>
</dbReference>
<dbReference type="SUPFAM" id="SSF82171">
    <property type="entry name" value="DPP6 N-terminal domain-like"/>
    <property type="match status" value="1"/>
</dbReference>
<evidence type="ECO:0000259" key="12">
    <source>
        <dbReference type="Pfam" id="PF14684"/>
    </source>
</evidence>
<keyword evidence="6 7" id="KW-0720">Serine protease</keyword>
<feature type="active site" description="Nucleophile" evidence="8">
    <location>
        <position position="980"/>
    </location>
</feature>
<dbReference type="GO" id="GO:0005737">
    <property type="term" value="C:cytoplasm"/>
    <property type="evidence" value="ECO:0007669"/>
    <property type="project" value="UniProtKB-SubCell"/>
</dbReference>
<dbReference type="AlphaFoldDB" id="A0AA49GRC6"/>
<evidence type="ECO:0000256" key="2">
    <source>
        <dbReference type="ARBA" id="ARBA00008524"/>
    </source>
</evidence>
<keyword evidence="3 7" id="KW-0963">Cytoplasm</keyword>
<feature type="site" description="Transition state stabilizer; via amide nitrogen" evidence="9">
    <location>
        <position position="981"/>
    </location>
</feature>
<accession>A0AA49GRC6</accession>
<evidence type="ECO:0000259" key="11">
    <source>
        <dbReference type="Pfam" id="PF03572"/>
    </source>
</evidence>
<sequence length="1080" mass="123393">MHRLLFILSVLPCLVAAQDNEDPTWMRYPAISPDGQTIVFSYMGDLYSVPRTGGEAVPLTLHEAHDYQAVWSPDGKQIAFASDRFGNFDVYLMPAEGGKAERLTFHSADDHPSDFTADGQAVMFTSIRTPSAESALFPYRRFNQLYRISVEGGRPTQELSLPMDHAHLSASGEQMLYQDLKGYEDNWRKHHTSSIARDIWRYDAASGEHTQLTTFNGEDRDPWWSTDEQSVYYLSEESGSFNVWKMAVNTPARKSQLTNFDTHPVRFLSVSDEETLCFGYHGEIFTMKEGEEPKKVSVTIRADDKYNARMLKTFSDEATEMALSPNGKEIAFVVRGEVFVTAVENGLTKRVTNTPEQERSISFDPEGRKILYASERDHSWNLYETRIGRDEEPYFYAATVLEETPILVTDMETFQPSYSPDGKEVAFLEERTTLRVVNLESKEIRTILSGTKNYSYADGDQWYQWSPDGKWFLAQFLDRGRWIDEVGLIPASGEGEVVNLTNSGYTDAVPKWQMDGEMMIWFTDRNGMRSHGSWGSQSDVHAMFFDPKAWERFNLSKEEYALIKEKEEEEKKKQSEEEKKAEEEKKVADPINMVLEDVEDRTARLTIHSSDLADALLSPDGEKLYYLSSFEKGHDVWVTDLRERSTEILVKLEERGGQLALDKKGETLFVMNGGKIVKVDIKKKSKDPVAFKAEMELKPRSEREYMYEHMWRQVEKKFYVKDLHGVAWDSLKAAYEPFLPHINNNYDFSEMMSELLGELNASHTGCRFYPDHDGADETASLAAFYDESYQGEGLKILEIMDKSPLDDPTYHIEAGHIIEKIDGEPIAANMNVAPLLNRKTGKFTLLSMYDPDEKERWDVRVKPISMGEEYELLYERWVKLRRAETEELSNGKVGYVHVRGMNDDSFREVFSELLGRYSDKESVVVDTRFNGGGWLHDDLVTFLNGTEYISFLPRGQKLGAEPQFKWTRPSSVIMGEGNYSDAHMFPFAYKALGTGETVGMPVPGTGTAVWWERQIDPSLVFGIPQVGMVDTKGSFLENQQLEPDHLVKNDPQPVLEGEDQQLKKAVEVLYHPTEIPRGNE</sequence>
<feature type="domain" description="Tricorn protease C1" evidence="12">
    <location>
        <begin position="699"/>
        <end position="757"/>
    </location>
</feature>
<dbReference type="Gene3D" id="2.120.10.60">
    <property type="entry name" value="Tricorn protease N-terminal domain"/>
    <property type="match status" value="3"/>
</dbReference>
<evidence type="ECO:0000256" key="7">
    <source>
        <dbReference type="PIRNR" id="PIRNR036421"/>
    </source>
</evidence>
<dbReference type="CDD" id="cd07562">
    <property type="entry name" value="Peptidase_S41_TRI"/>
    <property type="match status" value="1"/>
</dbReference>
<dbReference type="Gene3D" id="2.30.42.10">
    <property type="match status" value="1"/>
</dbReference>
<evidence type="ECO:0000313" key="13">
    <source>
        <dbReference type="EMBL" id="WKN38556.1"/>
    </source>
</evidence>
<dbReference type="Gene3D" id="3.90.226.10">
    <property type="entry name" value="2-enoyl-CoA Hydratase, Chain A, domain 1"/>
    <property type="match status" value="1"/>
</dbReference>
<evidence type="ECO:0000256" key="10">
    <source>
        <dbReference type="SAM" id="MobiDB-lite"/>
    </source>
</evidence>
<dbReference type="GO" id="GO:0006508">
    <property type="term" value="P:proteolysis"/>
    <property type="evidence" value="ECO:0007669"/>
    <property type="project" value="UniProtKB-UniRule"/>
</dbReference>
<evidence type="ECO:0000256" key="3">
    <source>
        <dbReference type="ARBA" id="ARBA00022490"/>
    </source>
</evidence>
<evidence type="ECO:0000256" key="4">
    <source>
        <dbReference type="ARBA" id="ARBA00022670"/>
    </source>
</evidence>
<dbReference type="PANTHER" id="PTHR43253">
    <property type="entry name" value="TRICORN PROTEASE HOMOLOG 2-RELATED"/>
    <property type="match status" value="1"/>
</dbReference>
<dbReference type="Pfam" id="PF03572">
    <property type="entry name" value="Peptidase_S41"/>
    <property type="match status" value="1"/>
</dbReference>
<keyword evidence="5 7" id="KW-0378">Hydrolase</keyword>
<comment type="subcellular location">
    <subcellularLocation>
        <location evidence="1 7">Cytoplasm</location>
    </subcellularLocation>
</comment>
<dbReference type="InterPro" id="IPR036034">
    <property type="entry name" value="PDZ_sf"/>
</dbReference>
<proteinExistence type="inferred from homology"/>
<dbReference type="PIRSF" id="PIRSF036421">
    <property type="entry name" value="Tricorn_protease"/>
    <property type="match status" value="1"/>
</dbReference>
<reference evidence="13" key="2">
    <citation type="journal article" date="2024" name="Antonie Van Leeuwenhoek">
        <title>Roseihalotalea indica gen. nov., sp. nov., a halophilic Bacteroidetes from mesopelagic Southwest Indian Ocean with higher carbohydrate metabolic potential.</title>
        <authorList>
            <person name="Chen B."/>
            <person name="Zhang M."/>
            <person name="Lin D."/>
            <person name="Ye J."/>
            <person name="Tang K."/>
        </authorList>
    </citation>
    <scope>NUCLEOTIDE SEQUENCE</scope>
    <source>
        <strain evidence="13">TK19036</strain>
    </source>
</reference>
<dbReference type="SUPFAM" id="SSF69304">
    <property type="entry name" value="Tricorn protease N-terminal domain"/>
    <property type="match status" value="1"/>
</dbReference>
<reference evidence="13" key="1">
    <citation type="journal article" date="2023" name="Comput. Struct. Biotechnol. J.">
        <title>Discovery of a novel marine Bacteroidetes with a rich repertoire of carbohydrate-active enzymes.</title>
        <authorList>
            <person name="Chen B."/>
            <person name="Liu G."/>
            <person name="Chen Q."/>
            <person name="Wang H."/>
            <person name="Liu L."/>
            <person name="Tang K."/>
        </authorList>
    </citation>
    <scope>NUCLEOTIDE SEQUENCE</scope>
    <source>
        <strain evidence="13">TK19036</strain>
    </source>
</reference>
<protein>
    <recommendedName>
        <fullName evidence="7">Tricorn protease homolog</fullName>
        <ecNumber evidence="7">3.4.21.-</ecNumber>
    </recommendedName>
</protein>
<dbReference type="InterPro" id="IPR012393">
    <property type="entry name" value="Tricorn_protease"/>
</dbReference>
<dbReference type="PANTHER" id="PTHR43253:SF1">
    <property type="entry name" value="TRICORN PROTEASE HOMOLOG 2-RELATED"/>
    <property type="match status" value="1"/>
</dbReference>
<feature type="active site" description="Charge relay system" evidence="8">
    <location>
        <position position="763"/>
    </location>
</feature>
<dbReference type="InterPro" id="IPR005151">
    <property type="entry name" value="Tail-specific_protease"/>
</dbReference>
<gene>
    <name evidence="13" type="ORF">K4G66_07545</name>
</gene>
<name>A0AA49GRC6_9BACT</name>
<dbReference type="Pfam" id="PF26549">
    <property type="entry name" value="Tricorn_N"/>
    <property type="match status" value="1"/>
</dbReference>
<organism evidence="13">
    <name type="scientific">Roseihalotalea indica</name>
    <dbReference type="NCBI Taxonomy" id="2867963"/>
    <lineage>
        <taxon>Bacteria</taxon>
        <taxon>Pseudomonadati</taxon>
        <taxon>Bacteroidota</taxon>
        <taxon>Cytophagia</taxon>
        <taxon>Cytophagales</taxon>
        <taxon>Catalimonadaceae</taxon>
        <taxon>Roseihalotalea</taxon>
    </lineage>
</organism>
<evidence type="ECO:0000256" key="1">
    <source>
        <dbReference type="ARBA" id="ARBA00004496"/>
    </source>
</evidence>
<dbReference type="SUPFAM" id="SSF52096">
    <property type="entry name" value="ClpP/crotonase"/>
    <property type="match status" value="1"/>
</dbReference>
<feature type="domain" description="Tail specific protease" evidence="11">
    <location>
        <begin position="892"/>
        <end position="1045"/>
    </location>
</feature>
<dbReference type="Gene3D" id="3.30.750.44">
    <property type="match status" value="1"/>
</dbReference>
<comment type="function">
    <text evidence="7">Degrades oligopeptides.</text>
</comment>
<dbReference type="SUPFAM" id="SSF50156">
    <property type="entry name" value="PDZ domain-like"/>
    <property type="match status" value="1"/>
</dbReference>
<evidence type="ECO:0000256" key="9">
    <source>
        <dbReference type="PIRSR" id="PIRSR036421-3"/>
    </source>
</evidence>
<dbReference type="InterPro" id="IPR028204">
    <property type="entry name" value="Tricorn_C1"/>
</dbReference>
<feature type="active site" description="Charge relay system" evidence="8">
    <location>
        <position position="1037"/>
    </location>
</feature>
<evidence type="ECO:0000256" key="6">
    <source>
        <dbReference type="ARBA" id="ARBA00022825"/>
    </source>
</evidence>
<dbReference type="EC" id="3.4.21.-" evidence="7"/>
<evidence type="ECO:0000256" key="5">
    <source>
        <dbReference type="ARBA" id="ARBA00022801"/>
    </source>
</evidence>
<dbReference type="GO" id="GO:0008236">
    <property type="term" value="F:serine-type peptidase activity"/>
    <property type="evidence" value="ECO:0007669"/>
    <property type="project" value="UniProtKB-UniRule"/>
</dbReference>
<feature type="region of interest" description="Disordered" evidence="10">
    <location>
        <begin position="566"/>
        <end position="586"/>
    </location>
</feature>
<dbReference type="EMBL" id="CP120682">
    <property type="protein sequence ID" value="WKN38556.1"/>
    <property type="molecule type" value="Genomic_DNA"/>
</dbReference>
<evidence type="ECO:0000256" key="8">
    <source>
        <dbReference type="PIRSR" id="PIRSR036421-1"/>
    </source>
</evidence>
<keyword evidence="4 7" id="KW-0645">Protease</keyword>
<dbReference type="Pfam" id="PF14684">
    <property type="entry name" value="Tricorn_C1"/>
    <property type="match status" value="1"/>
</dbReference>
<comment type="similarity">
    <text evidence="2 7">Belongs to the peptidase S41B family.</text>
</comment>
<dbReference type="InterPro" id="IPR029045">
    <property type="entry name" value="ClpP/crotonase-like_dom_sf"/>
</dbReference>
<dbReference type="Pfam" id="PF07676">
    <property type="entry name" value="PD40"/>
    <property type="match status" value="1"/>
</dbReference>